<sequence>MGWQGLGHRFRHVSWVPARYGKTSTREMRFEVTYMDEFEQQPFVDAELQENSQPRCPVLLLLDTSYSMSGAPISELNEGLATLREELLSDSLAAKRVELAMVTFGPVETRNEFATVDHFYPETLEVGGATPMGEAIVTGLEMLRARKDHIRSNGLKIFRPWVFLITDGAPTDNWDEAKRRVHEGEERKEFMFYAVGVEQADMGVLGQISTRQPLKLKGLAFKELFQWLSSSLSAVSQSNPGDPGVALANPTAPDGWAVAD</sequence>
<proteinExistence type="predicted"/>
<reference evidence="3 4" key="1">
    <citation type="submission" date="2017-03" db="EMBL/GenBank/DDBJ databases">
        <authorList>
            <person name="Afonso C.L."/>
            <person name="Miller P.J."/>
            <person name="Scott M.A."/>
            <person name="Spackman E."/>
            <person name="Goraichik I."/>
            <person name="Dimitrov K.M."/>
            <person name="Suarez D.L."/>
            <person name="Swayne D.E."/>
        </authorList>
    </citation>
    <scope>NUCLEOTIDE SEQUENCE [LARGE SCALE GENOMIC DNA]</scope>
    <source>
        <strain evidence="3 4">CECT 7023</strain>
    </source>
</reference>
<dbReference type="SUPFAM" id="SSF53300">
    <property type="entry name" value="vWA-like"/>
    <property type="match status" value="1"/>
</dbReference>
<dbReference type="InterPro" id="IPR036465">
    <property type="entry name" value="vWFA_dom_sf"/>
</dbReference>
<gene>
    <name evidence="3" type="ORF">ROA7023_04642</name>
</gene>
<dbReference type="AlphaFoldDB" id="A0A1Y5U0I4"/>
<feature type="domain" description="VWFA" evidence="2">
    <location>
        <begin position="57"/>
        <end position="235"/>
    </location>
</feature>
<dbReference type="EMBL" id="FWFZ01000082">
    <property type="protein sequence ID" value="SLN77996.1"/>
    <property type="molecule type" value="Genomic_DNA"/>
</dbReference>
<accession>A0A1Y5U0I4</accession>
<evidence type="ECO:0000313" key="4">
    <source>
        <dbReference type="Proteomes" id="UP000193900"/>
    </source>
</evidence>
<keyword evidence="4" id="KW-1185">Reference proteome</keyword>
<dbReference type="PROSITE" id="PS50234">
    <property type="entry name" value="VWFA"/>
    <property type="match status" value="1"/>
</dbReference>
<dbReference type="SMART" id="SM00327">
    <property type="entry name" value="VWA"/>
    <property type="match status" value="1"/>
</dbReference>
<dbReference type="Pfam" id="PF00092">
    <property type="entry name" value="VWA"/>
    <property type="match status" value="1"/>
</dbReference>
<evidence type="ECO:0000313" key="3">
    <source>
        <dbReference type="EMBL" id="SLN77996.1"/>
    </source>
</evidence>
<organism evidence="3 4">
    <name type="scientific">Roseisalinus antarcticus</name>
    <dbReference type="NCBI Taxonomy" id="254357"/>
    <lineage>
        <taxon>Bacteria</taxon>
        <taxon>Pseudomonadati</taxon>
        <taxon>Pseudomonadota</taxon>
        <taxon>Alphaproteobacteria</taxon>
        <taxon>Rhodobacterales</taxon>
        <taxon>Roseobacteraceae</taxon>
        <taxon>Roseisalinus</taxon>
    </lineage>
</organism>
<name>A0A1Y5U0I4_9RHOB</name>
<dbReference type="InterPro" id="IPR002035">
    <property type="entry name" value="VWF_A"/>
</dbReference>
<evidence type="ECO:0000256" key="1">
    <source>
        <dbReference type="SAM" id="MobiDB-lite"/>
    </source>
</evidence>
<evidence type="ECO:0000259" key="2">
    <source>
        <dbReference type="PROSITE" id="PS50234"/>
    </source>
</evidence>
<dbReference type="Proteomes" id="UP000193900">
    <property type="component" value="Unassembled WGS sequence"/>
</dbReference>
<feature type="region of interest" description="Disordered" evidence="1">
    <location>
        <begin position="238"/>
        <end position="260"/>
    </location>
</feature>
<dbReference type="Gene3D" id="3.40.50.410">
    <property type="entry name" value="von Willebrand factor, type A domain"/>
    <property type="match status" value="1"/>
</dbReference>
<protein>
    <submittedName>
        <fullName evidence="3">von Willebrand factor type A domain protein</fullName>
    </submittedName>
</protein>